<dbReference type="Gene3D" id="1.10.10.10">
    <property type="entry name" value="Winged helix-like DNA-binding domain superfamily/Winged helix DNA-binding domain"/>
    <property type="match status" value="1"/>
</dbReference>
<accession>A0ABU7G6P8</accession>
<dbReference type="PANTHER" id="PTHR30118:SF15">
    <property type="entry name" value="TRANSCRIPTIONAL REGULATORY PROTEIN"/>
    <property type="match status" value="1"/>
</dbReference>
<feature type="domain" description="HTH lysR-type" evidence="5">
    <location>
        <begin position="9"/>
        <end position="66"/>
    </location>
</feature>
<sequence>MTNSSFETLDLNLLKVFVILAQELNTRRTAERMNVSQPAISRSLQKLREHFADELFVRAQHGLIATPKAEQLSLSLPGILAELANVVDHHNDFDPAKLEGVLKVAMHPMLLASVAKRLFVALQQHAPDLRLQVVTWGADTCELIQRGQIDFGLCLLPVEGSKELVQRRLWRQPIYVYARETHPIGDNIVTPQHFETYSTALIHVPGWSPARTEAEKFLAAYGVEVTIGYRSELPGSIMDVLRVSDLVYPSVTYYPPEDIPGIRQLQLSEDFKGLALKYDTGYVFHYRNRQNPLYLWLQEILVEQCRDETFSLT</sequence>
<evidence type="ECO:0000256" key="3">
    <source>
        <dbReference type="ARBA" id="ARBA00023125"/>
    </source>
</evidence>
<dbReference type="CDD" id="cd05466">
    <property type="entry name" value="PBP2_LTTR_substrate"/>
    <property type="match status" value="1"/>
</dbReference>
<protein>
    <submittedName>
        <fullName evidence="6">LysR family transcriptional regulator</fullName>
    </submittedName>
</protein>
<evidence type="ECO:0000313" key="7">
    <source>
        <dbReference type="Proteomes" id="UP001310248"/>
    </source>
</evidence>
<dbReference type="SUPFAM" id="SSF46785">
    <property type="entry name" value="Winged helix' DNA-binding domain"/>
    <property type="match status" value="1"/>
</dbReference>
<keyword evidence="3" id="KW-0238">DNA-binding</keyword>
<dbReference type="InterPro" id="IPR005119">
    <property type="entry name" value="LysR_subst-bd"/>
</dbReference>
<dbReference type="Pfam" id="PF00126">
    <property type="entry name" value="HTH_1"/>
    <property type="match status" value="1"/>
</dbReference>
<dbReference type="InterPro" id="IPR000847">
    <property type="entry name" value="LysR_HTH_N"/>
</dbReference>
<proteinExistence type="inferred from homology"/>
<dbReference type="Gene3D" id="3.40.190.10">
    <property type="entry name" value="Periplasmic binding protein-like II"/>
    <property type="match status" value="2"/>
</dbReference>
<dbReference type="PANTHER" id="PTHR30118">
    <property type="entry name" value="HTH-TYPE TRANSCRIPTIONAL REGULATOR LEUO-RELATED"/>
    <property type="match status" value="1"/>
</dbReference>
<dbReference type="Pfam" id="PF03466">
    <property type="entry name" value="LysR_substrate"/>
    <property type="match status" value="1"/>
</dbReference>
<evidence type="ECO:0000256" key="1">
    <source>
        <dbReference type="ARBA" id="ARBA00009437"/>
    </source>
</evidence>
<dbReference type="InterPro" id="IPR036388">
    <property type="entry name" value="WH-like_DNA-bd_sf"/>
</dbReference>
<name>A0ABU7G6P8_9ALTE</name>
<organism evidence="6 7">
    <name type="scientific">Agarivorans aestuarii</name>
    <dbReference type="NCBI Taxonomy" id="1563703"/>
    <lineage>
        <taxon>Bacteria</taxon>
        <taxon>Pseudomonadati</taxon>
        <taxon>Pseudomonadota</taxon>
        <taxon>Gammaproteobacteria</taxon>
        <taxon>Alteromonadales</taxon>
        <taxon>Alteromonadaceae</taxon>
        <taxon>Agarivorans</taxon>
    </lineage>
</organism>
<dbReference type="PROSITE" id="PS50931">
    <property type="entry name" value="HTH_LYSR"/>
    <property type="match status" value="1"/>
</dbReference>
<keyword evidence="2" id="KW-0805">Transcription regulation</keyword>
<evidence type="ECO:0000256" key="2">
    <source>
        <dbReference type="ARBA" id="ARBA00023015"/>
    </source>
</evidence>
<comment type="caution">
    <text evidence="6">The sequence shown here is derived from an EMBL/GenBank/DDBJ whole genome shotgun (WGS) entry which is preliminary data.</text>
</comment>
<reference evidence="6 7" key="2">
    <citation type="submission" date="2023-12" db="EMBL/GenBank/DDBJ databases">
        <authorList>
            <consortium name="Cladostephus spongiosus"/>
            <person name="Lorente B."/>
            <person name="Cabral C."/>
            <person name="Frias J."/>
            <person name="Faria J."/>
            <person name="Toubarro D."/>
        </authorList>
    </citation>
    <scope>NUCLEOTIDE SEQUENCE [LARGE SCALE GENOMIC DNA]</scope>
    <source>
        <strain evidence="6 7">ZMCS4</strain>
    </source>
</reference>
<dbReference type="PRINTS" id="PR00039">
    <property type="entry name" value="HTHLYSR"/>
</dbReference>
<dbReference type="Proteomes" id="UP001310248">
    <property type="component" value="Unassembled WGS sequence"/>
</dbReference>
<gene>
    <name evidence="6" type="ORF">SNR37_000410</name>
</gene>
<dbReference type="EMBL" id="JAYDYW010000011">
    <property type="protein sequence ID" value="MEE1675088.1"/>
    <property type="molecule type" value="Genomic_DNA"/>
</dbReference>
<reference evidence="7" key="1">
    <citation type="submission" date="2023-07" db="EMBL/GenBank/DDBJ databases">
        <title>Draft genome sequence of Agarivorans aestuarii strain ZMCS4, a CAZymes producing bacteria isolated from the marine brown algae Clodostephus spongiosus.</title>
        <authorList>
            <person name="Lorente B."/>
            <person name="Cabral C."/>
            <person name="Frias J."/>
            <person name="Faria J."/>
            <person name="Toubarro D."/>
        </authorList>
    </citation>
    <scope>NUCLEOTIDE SEQUENCE [LARGE SCALE GENOMIC DNA]</scope>
    <source>
        <strain evidence="7">ZMCS4</strain>
    </source>
</reference>
<comment type="similarity">
    <text evidence="1">Belongs to the LysR transcriptional regulatory family.</text>
</comment>
<evidence type="ECO:0000313" key="6">
    <source>
        <dbReference type="EMBL" id="MEE1675088.1"/>
    </source>
</evidence>
<dbReference type="InterPro" id="IPR036390">
    <property type="entry name" value="WH_DNA-bd_sf"/>
</dbReference>
<keyword evidence="7" id="KW-1185">Reference proteome</keyword>
<evidence type="ECO:0000259" key="5">
    <source>
        <dbReference type="PROSITE" id="PS50931"/>
    </source>
</evidence>
<dbReference type="SUPFAM" id="SSF53850">
    <property type="entry name" value="Periplasmic binding protein-like II"/>
    <property type="match status" value="1"/>
</dbReference>
<evidence type="ECO:0000256" key="4">
    <source>
        <dbReference type="ARBA" id="ARBA00023163"/>
    </source>
</evidence>
<keyword evidence="4" id="KW-0804">Transcription</keyword>
<dbReference type="RefSeq" id="WP_329776066.1">
    <property type="nucleotide sequence ID" value="NZ_JAYDYW010000011.1"/>
</dbReference>
<dbReference type="InterPro" id="IPR050389">
    <property type="entry name" value="LysR-type_TF"/>
</dbReference>